<organism evidence="2 3">
    <name type="scientific">Sphaerobolus stellatus (strain SS14)</name>
    <dbReference type="NCBI Taxonomy" id="990650"/>
    <lineage>
        <taxon>Eukaryota</taxon>
        <taxon>Fungi</taxon>
        <taxon>Dikarya</taxon>
        <taxon>Basidiomycota</taxon>
        <taxon>Agaricomycotina</taxon>
        <taxon>Agaricomycetes</taxon>
        <taxon>Phallomycetidae</taxon>
        <taxon>Geastrales</taxon>
        <taxon>Sphaerobolaceae</taxon>
        <taxon>Sphaerobolus</taxon>
    </lineage>
</organism>
<reference evidence="2 3" key="1">
    <citation type="submission" date="2014-06" db="EMBL/GenBank/DDBJ databases">
        <title>Evolutionary Origins and Diversification of the Mycorrhizal Mutualists.</title>
        <authorList>
            <consortium name="DOE Joint Genome Institute"/>
            <consortium name="Mycorrhizal Genomics Consortium"/>
            <person name="Kohler A."/>
            <person name="Kuo A."/>
            <person name="Nagy L.G."/>
            <person name="Floudas D."/>
            <person name="Copeland A."/>
            <person name="Barry K.W."/>
            <person name="Cichocki N."/>
            <person name="Veneault-Fourrey C."/>
            <person name="LaButti K."/>
            <person name="Lindquist E.A."/>
            <person name="Lipzen A."/>
            <person name="Lundell T."/>
            <person name="Morin E."/>
            <person name="Murat C."/>
            <person name="Riley R."/>
            <person name="Ohm R."/>
            <person name="Sun H."/>
            <person name="Tunlid A."/>
            <person name="Henrissat B."/>
            <person name="Grigoriev I.V."/>
            <person name="Hibbett D.S."/>
            <person name="Martin F."/>
        </authorList>
    </citation>
    <scope>NUCLEOTIDE SEQUENCE [LARGE SCALE GENOMIC DNA]</scope>
    <source>
        <strain evidence="2 3">SS14</strain>
    </source>
</reference>
<evidence type="ECO:0000256" key="1">
    <source>
        <dbReference type="SAM" id="MobiDB-lite"/>
    </source>
</evidence>
<proteinExistence type="predicted"/>
<dbReference type="AlphaFoldDB" id="A0A0C9VVG2"/>
<evidence type="ECO:0000313" key="3">
    <source>
        <dbReference type="Proteomes" id="UP000054279"/>
    </source>
</evidence>
<feature type="region of interest" description="Disordered" evidence="1">
    <location>
        <begin position="114"/>
        <end position="148"/>
    </location>
</feature>
<dbReference type="HOGENOM" id="CLU_1759956_0_0_1"/>
<keyword evidence="3" id="KW-1185">Reference proteome</keyword>
<dbReference type="Proteomes" id="UP000054279">
    <property type="component" value="Unassembled WGS sequence"/>
</dbReference>
<accession>A0A0C9VVG2</accession>
<sequence>MFKPSQRSIAAPIIEQLKRKVATKAAIAKATGYKPATDRSSTGFWEAVEVELKRLNALMGMDRTTDQWLQWEKDIIAADRIGVLIDDDVFGDIMPQTALPAPLVTLAPISSNSAVASASTGSTGPTSPATAAGPTEPVVTGSPEPSVV</sequence>
<evidence type="ECO:0000313" key="2">
    <source>
        <dbReference type="EMBL" id="KIJ47059.1"/>
    </source>
</evidence>
<protein>
    <submittedName>
        <fullName evidence="2">Uncharacterized protein</fullName>
    </submittedName>
</protein>
<dbReference type="OrthoDB" id="2753495at2759"/>
<dbReference type="EMBL" id="KN837104">
    <property type="protein sequence ID" value="KIJ47059.1"/>
    <property type="molecule type" value="Genomic_DNA"/>
</dbReference>
<feature type="compositionally biased region" description="Low complexity" evidence="1">
    <location>
        <begin position="114"/>
        <end position="137"/>
    </location>
</feature>
<name>A0A0C9VVG2_SPHS4</name>
<gene>
    <name evidence="2" type="ORF">M422DRAFT_29012</name>
</gene>